<name>A0A1M7I6U8_9FIRM</name>
<dbReference type="AlphaFoldDB" id="A0A1M7I6U8"/>
<reference evidence="1 2" key="1">
    <citation type="submission" date="2016-11" db="EMBL/GenBank/DDBJ databases">
        <authorList>
            <person name="Jaros S."/>
            <person name="Januszkiewicz K."/>
            <person name="Wedrychowicz H."/>
        </authorList>
    </citation>
    <scope>NUCLEOTIDE SEQUENCE [LARGE SCALE GENOMIC DNA]</scope>
    <source>
        <strain evidence="1 2">DSM 15930</strain>
    </source>
</reference>
<dbReference type="EMBL" id="FRCP01000009">
    <property type="protein sequence ID" value="SHM36167.1"/>
    <property type="molecule type" value="Genomic_DNA"/>
</dbReference>
<dbReference type="STRING" id="1120996.SAMN02746066_01680"/>
<evidence type="ECO:0000313" key="1">
    <source>
        <dbReference type="EMBL" id="SHM36167.1"/>
    </source>
</evidence>
<keyword evidence="2" id="KW-1185">Reference proteome</keyword>
<accession>A0A1M7I6U8</accession>
<organism evidence="1 2">
    <name type="scientific">Anaerosporobacter mobilis DSM 15930</name>
    <dbReference type="NCBI Taxonomy" id="1120996"/>
    <lineage>
        <taxon>Bacteria</taxon>
        <taxon>Bacillati</taxon>
        <taxon>Bacillota</taxon>
        <taxon>Clostridia</taxon>
        <taxon>Lachnospirales</taxon>
        <taxon>Lachnospiraceae</taxon>
        <taxon>Anaerosporobacter</taxon>
    </lineage>
</organism>
<dbReference type="OrthoDB" id="9796842at2"/>
<proteinExistence type="predicted"/>
<gene>
    <name evidence="1" type="ORF">SAMN02746066_01680</name>
</gene>
<sequence>MAAKKYRKEIRLSERDKNLLLDGATVYANGRSIDESEYLRYLIGNGHLLLDQKKPFMVQNLDMRQLINEVNKIGVSINQISKNNNSGNYQEMDKEKLDYYMKKIMELLTTINRCR</sequence>
<dbReference type="RefSeq" id="WP_084139160.1">
    <property type="nucleotide sequence ID" value="NZ_FRCP01000009.1"/>
</dbReference>
<dbReference type="Proteomes" id="UP000184038">
    <property type="component" value="Unassembled WGS sequence"/>
</dbReference>
<protein>
    <submittedName>
        <fullName evidence="1">Mobilisation protein (MobC)</fullName>
    </submittedName>
</protein>
<evidence type="ECO:0000313" key="2">
    <source>
        <dbReference type="Proteomes" id="UP000184038"/>
    </source>
</evidence>